<sequence>MISATWVAAAALVFFLFLWRRSSKAKAQAGPLPPGPTPVPILGNVRDLTAKELWLVATKWAKEFGDVVHVHIVGQGLIFLSSPEATSDLLDKRGAIYGDKPGLVMAGELCGCENMVAFTRYGDVSKRQRRLLTQAFGVQVIPSYHPLIESQTHSFIRALVTDPSNYMEHTRRYAGGMTLSTVYGYEATSNNDKFLSLGEECVDILSNKIASGGGIWPVDIFPVLKHLPTWAPGSSFKTKAAAWKARMDEFVDQPYNFAKAALKSGNYKPSFCSTLLEDEKKSTPQFEFDLKYTANSMYSASMDTTITVFCHFLLAMLLHPEVLAKAQKEIDSVVGTDRLPMFSDRASLPYVDALLNEVYRWGVPVPLSLPHRLMEDDVYRGMFLPKGSLIFGNVWAITRDETLFPNASAFLPERYLEKVEPALAKKRDPRSYVFGFGRRRCPGVNLVESSVWILMTTVLATLDISKAKDEFGNPIEPKVDFNNAVFRLPDRFECDLRPRSEHILKVLRQAEASRS</sequence>
<dbReference type="Proteomes" id="UP001215280">
    <property type="component" value="Unassembled WGS sequence"/>
</dbReference>
<evidence type="ECO:0000256" key="11">
    <source>
        <dbReference type="SAM" id="SignalP"/>
    </source>
</evidence>
<dbReference type="Gene3D" id="1.10.630.10">
    <property type="entry name" value="Cytochrome P450"/>
    <property type="match status" value="1"/>
</dbReference>
<name>A0AAD7NP72_9AGAR</name>
<evidence type="ECO:0000256" key="10">
    <source>
        <dbReference type="RuleBase" id="RU000461"/>
    </source>
</evidence>
<dbReference type="CDD" id="cd11065">
    <property type="entry name" value="CYP64-like"/>
    <property type="match status" value="1"/>
</dbReference>
<evidence type="ECO:0000313" key="12">
    <source>
        <dbReference type="EMBL" id="KAJ7769198.1"/>
    </source>
</evidence>
<gene>
    <name evidence="12" type="ORF">DFH07DRAFT_807192</name>
</gene>
<evidence type="ECO:0000256" key="3">
    <source>
        <dbReference type="ARBA" id="ARBA00010617"/>
    </source>
</evidence>
<dbReference type="Pfam" id="PF00067">
    <property type="entry name" value="p450"/>
    <property type="match status" value="1"/>
</dbReference>
<comment type="cofactor">
    <cofactor evidence="1 9">
        <name>heme</name>
        <dbReference type="ChEBI" id="CHEBI:30413"/>
    </cofactor>
</comment>
<dbReference type="GO" id="GO:0016705">
    <property type="term" value="F:oxidoreductase activity, acting on paired donors, with incorporation or reduction of molecular oxygen"/>
    <property type="evidence" value="ECO:0007669"/>
    <property type="project" value="InterPro"/>
</dbReference>
<feature type="binding site" description="axial binding residue" evidence="9">
    <location>
        <position position="441"/>
    </location>
    <ligand>
        <name>heme</name>
        <dbReference type="ChEBI" id="CHEBI:30413"/>
    </ligand>
    <ligandPart>
        <name>Fe</name>
        <dbReference type="ChEBI" id="CHEBI:18248"/>
    </ligandPart>
</feature>
<protein>
    <submittedName>
        <fullName evidence="12">Cytochrome P450</fullName>
    </submittedName>
</protein>
<keyword evidence="7 9" id="KW-0408">Iron</keyword>
<dbReference type="InterPro" id="IPR017972">
    <property type="entry name" value="Cyt_P450_CS"/>
</dbReference>
<dbReference type="AlphaFoldDB" id="A0AAD7NP72"/>
<proteinExistence type="inferred from homology"/>
<dbReference type="GO" id="GO:0005506">
    <property type="term" value="F:iron ion binding"/>
    <property type="evidence" value="ECO:0007669"/>
    <property type="project" value="InterPro"/>
</dbReference>
<evidence type="ECO:0000256" key="9">
    <source>
        <dbReference type="PIRSR" id="PIRSR602401-1"/>
    </source>
</evidence>
<keyword evidence="6 10" id="KW-0560">Oxidoreductase</keyword>
<evidence type="ECO:0000256" key="6">
    <source>
        <dbReference type="ARBA" id="ARBA00023002"/>
    </source>
</evidence>
<evidence type="ECO:0000256" key="4">
    <source>
        <dbReference type="ARBA" id="ARBA00022617"/>
    </source>
</evidence>
<keyword evidence="4 9" id="KW-0349">Heme</keyword>
<dbReference type="SUPFAM" id="SSF48264">
    <property type="entry name" value="Cytochrome P450"/>
    <property type="match status" value="1"/>
</dbReference>
<feature type="signal peptide" evidence="11">
    <location>
        <begin position="1"/>
        <end position="25"/>
    </location>
</feature>
<dbReference type="InterPro" id="IPR002401">
    <property type="entry name" value="Cyt_P450_E_grp-I"/>
</dbReference>
<keyword evidence="8 10" id="KW-0503">Monooxygenase</keyword>
<evidence type="ECO:0000313" key="13">
    <source>
        <dbReference type="Proteomes" id="UP001215280"/>
    </source>
</evidence>
<evidence type="ECO:0000256" key="5">
    <source>
        <dbReference type="ARBA" id="ARBA00022723"/>
    </source>
</evidence>
<comment type="pathway">
    <text evidence="2">Secondary metabolite biosynthesis.</text>
</comment>
<keyword evidence="13" id="KW-1185">Reference proteome</keyword>
<dbReference type="PANTHER" id="PTHR46300:SF7">
    <property type="entry name" value="P450, PUTATIVE (EUROFUNG)-RELATED"/>
    <property type="match status" value="1"/>
</dbReference>
<evidence type="ECO:0000256" key="2">
    <source>
        <dbReference type="ARBA" id="ARBA00005179"/>
    </source>
</evidence>
<dbReference type="InterPro" id="IPR036396">
    <property type="entry name" value="Cyt_P450_sf"/>
</dbReference>
<dbReference type="InterPro" id="IPR050364">
    <property type="entry name" value="Cytochrome_P450_fung"/>
</dbReference>
<evidence type="ECO:0000256" key="7">
    <source>
        <dbReference type="ARBA" id="ARBA00023004"/>
    </source>
</evidence>
<dbReference type="PANTHER" id="PTHR46300">
    <property type="entry name" value="P450, PUTATIVE (EUROFUNG)-RELATED-RELATED"/>
    <property type="match status" value="1"/>
</dbReference>
<dbReference type="GO" id="GO:0020037">
    <property type="term" value="F:heme binding"/>
    <property type="evidence" value="ECO:0007669"/>
    <property type="project" value="InterPro"/>
</dbReference>
<dbReference type="InterPro" id="IPR001128">
    <property type="entry name" value="Cyt_P450"/>
</dbReference>
<keyword evidence="11" id="KW-0732">Signal</keyword>
<keyword evidence="5 9" id="KW-0479">Metal-binding</keyword>
<feature type="chain" id="PRO_5042107179" evidence="11">
    <location>
        <begin position="26"/>
        <end position="515"/>
    </location>
</feature>
<organism evidence="12 13">
    <name type="scientific">Mycena maculata</name>
    <dbReference type="NCBI Taxonomy" id="230809"/>
    <lineage>
        <taxon>Eukaryota</taxon>
        <taxon>Fungi</taxon>
        <taxon>Dikarya</taxon>
        <taxon>Basidiomycota</taxon>
        <taxon>Agaricomycotina</taxon>
        <taxon>Agaricomycetes</taxon>
        <taxon>Agaricomycetidae</taxon>
        <taxon>Agaricales</taxon>
        <taxon>Marasmiineae</taxon>
        <taxon>Mycenaceae</taxon>
        <taxon>Mycena</taxon>
    </lineage>
</organism>
<dbReference type="GO" id="GO:0004497">
    <property type="term" value="F:monooxygenase activity"/>
    <property type="evidence" value="ECO:0007669"/>
    <property type="project" value="UniProtKB-KW"/>
</dbReference>
<dbReference type="EMBL" id="JARJLG010000026">
    <property type="protein sequence ID" value="KAJ7769198.1"/>
    <property type="molecule type" value="Genomic_DNA"/>
</dbReference>
<evidence type="ECO:0000256" key="8">
    <source>
        <dbReference type="ARBA" id="ARBA00023033"/>
    </source>
</evidence>
<reference evidence="12" key="1">
    <citation type="submission" date="2023-03" db="EMBL/GenBank/DDBJ databases">
        <title>Massive genome expansion in bonnet fungi (Mycena s.s.) driven by repeated elements and novel gene families across ecological guilds.</title>
        <authorList>
            <consortium name="Lawrence Berkeley National Laboratory"/>
            <person name="Harder C.B."/>
            <person name="Miyauchi S."/>
            <person name="Viragh M."/>
            <person name="Kuo A."/>
            <person name="Thoen E."/>
            <person name="Andreopoulos B."/>
            <person name="Lu D."/>
            <person name="Skrede I."/>
            <person name="Drula E."/>
            <person name="Henrissat B."/>
            <person name="Morin E."/>
            <person name="Kohler A."/>
            <person name="Barry K."/>
            <person name="LaButti K."/>
            <person name="Morin E."/>
            <person name="Salamov A."/>
            <person name="Lipzen A."/>
            <person name="Mereny Z."/>
            <person name="Hegedus B."/>
            <person name="Baldrian P."/>
            <person name="Stursova M."/>
            <person name="Weitz H."/>
            <person name="Taylor A."/>
            <person name="Grigoriev I.V."/>
            <person name="Nagy L.G."/>
            <person name="Martin F."/>
            <person name="Kauserud H."/>
        </authorList>
    </citation>
    <scope>NUCLEOTIDE SEQUENCE</scope>
    <source>
        <strain evidence="12">CBHHK188m</strain>
    </source>
</reference>
<comment type="caution">
    <text evidence="12">The sequence shown here is derived from an EMBL/GenBank/DDBJ whole genome shotgun (WGS) entry which is preliminary data.</text>
</comment>
<dbReference type="PRINTS" id="PR00463">
    <property type="entry name" value="EP450I"/>
</dbReference>
<dbReference type="PROSITE" id="PS00086">
    <property type="entry name" value="CYTOCHROME_P450"/>
    <property type="match status" value="1"/>
</dbReference>
<comment type="similarity">
    <text evidence="3 10">Belongs to the cytochrome P450 family.</text>
</comment>
<evidence type="ECO:0000256" key="1">
    <source>
        <dbReference type="ARBA" id="ARBA00001971"/>
    </source>
</evidence>
<accession>A0AAD7NP72</accession>